<reference evidence="2" key="1">
    <citation type="submission" date="2020-07" db="EMBL/GenBank/DDBJ databases">
        <authorList>
            <person name="Nazaruddin N."/>
        </authorList>
    </citation>
    <scope>NUCLEOTIDE SEQUENCE</scope>
</reference>
<protein>
    <submittedName>
        <fullName evidence="2">Uncharacterized protein</fullName>
    </submittedName>
</protein>
<name>A0A6V7HD35_9HYME</name>
<keyword evidence="3" id="KW-1185">Reference proteome</keyword>
<accession>A0A6V7HD35</accession>
<keyword evidence="1" id="KW-0472">Membrane</keyword>
<feature type="non-terminal residue" evidence="2">
    <location>
        <position position="1"/>
    </location>
</feature>
<evidence type="ECO:0000256" key="1">
    <source>
        <dbReference type="SAM" id="Phobius"/>
    </source>
</evidence>
<feature type="transmembrane region" description="Helical" evidence="1">
    <location>
        <begin position="104"/>
        <end position="130"/>
    </location>
</feature>
<dbReference type="AlphaFoldDB" id="A0A6V7HD35"/>
<feature type="non-terminal residue" evidence="2">
    <location>
        <position position="137"/>
    </location>
</feature>
<organism evidence="2 3">
    <name type="scientific">Heterotrigona itama</name>
    <dbReference type="NCBI Taxonomy" id="395501"/>
    <lineage>
        <taxon>Eukaryota</taxon>
        <taxon>Metazoa</taxon>
        <taxon>Ecdysozoa</taxon>
        <taxon>Arthropoda</taxon>
        <taxon>Hexapoda</taxon>
        <taxon>Insecta</taxon>
        <taxon>Pterygota</taxon>
        <taxon>Neoptera</taxon>
        <taxon>Endopterygota</taxon>
        <taxon>Hymenoptera</taxon>
        <taxon>Apocrita</taxon>
        <taxon>Aculeata</taxon>
        <taxon>Apoidea</taxon>
        <taxon>Anthophila</taxon>
        <taxon>Apidae</taxon>
        <taxon>Heterotrigona</taxon>
    </lineage>
</organism>
<evidence type="ECO:0000313" key="3">
    <source>
        <dbReference type="Proteomes" id="UP000752696"/>
    </source>
</evidence>
<feature type="transmembrane region" description="Helical" evidence="1">
    <location>
        <begin position="55"/>
        <end position="83"/>
    </location>
</feature>
<evidence type="ECO:0000313" key="2">
    <source>
        <dbReference type="EMBL" id="CAD1477821.1"/>
    </source>
</evidence>
<keyword evidence="1" id="KW-0812">Transmembrane</keyword>
<dbReference type="Proteomes" id="UP000752696">
    <property type="component" value="Unassembled WGS sequence"/>
</dbReference>
<gene>
    <name evidence="2" type="ORF">MHI_LOCUS757817</name>
</gene>
<comment type="caution">
    <text evidence="2">The sequence shown here is derived from an EMBL/GenBank/DDBJ whole genome shotgun (WGS) entry which is preliminary data.</text>
</comment>
<proteinExistence type="predicted"/>
<keyword evidence="1" id="KW-1133">Transmembrane helix</keyword>
<dbReference type="OrthoDB" id="4142200at2759"/>
<sequence length="137" mass="15302">EESHSMLGYHSVDHAKTIRLENVCEDIENNNNEDKNQNFDDKHDVIHYSLNSKGIFAQCLVSGAVLLLAAGGGMPIGYSAILLPQLIEENGTMHEISVKQWGNFFFLVIEKYLFSVLALNSFVTIVKVYLDSINVAK</sequence>
<dbReference type="EMBL" id="CAJDYZ010010295">
    <property type="protein sequence ID" value="CAD1477821.1"/>
    <property type="molecule type" value="Genomic_DNA"/>
</dbReference>